<feature type="transmembrane region" description="Helical" evidence="26">
    <location>
        <begin position="122"/>
        <end position="141"/>
    </location>
</feature>
<dbReference type="GO" id="GO:0015293">
    <property type="term" value="F:symporter activity"/>
    <property type="evidence" value="ECO:0007669"/>
    <property type="project" value="UniProtKB-KW"/>
</dbReference>
<keyword evidence="8" id="KW-0769">Symport</keyword>
<evidence type="ECO:0000256" key="20">
    <source>
        <dbReference type="ARBA" id="ARBA00051612"/>
    </source>
</evidence>
<dbReference type="OMA" id="MSYAIPN"/>
<dbReference type="InterPro" id="IPR020846">
    <property type="entry name" value="MFS_dom"/>
</dbReference>
<dbReference type="CDD" id="cd17318">
    <property type="entry name" value="MFS_SLC17"/>
    <property type="match status" value="1"/>
</dbReference>
<dbReference type="PANTHER" id="PTHR11662:SF399">
    <property type="entry name" value="FI19708P1-RELATED"/>
    <property type="match status" value="1"/>
</dbReference>
<comment type="subcellular location">
    <subcellularLocation>
        <location evidence="2">Basolateral cell membrane</location>
        <topology evidence="2">Multi-pass membrane protein</topology>
    </subcellularLocation>
    <subcellularLocation>
        <location evidence="3">Cytoplasmic vesicle</location>
        <location evidence="3">Secretory vesicle membrane</location>
        <topology evidence="3">Multi-pass membrane protein</topology>
    </subcellularLocation>
    <subcellularLocation>
        <location evidence="1">Cytoplasmic vesicle</location>
        <location evidence="1">Secretory vesicle</location>
        <location evidence="1">Synaptic vesicle membrane</location>
    </subcellularLocation>
    <subcellularLocation>
        <location evidence="4">Lysosome membrane</location>
    </subcellularLocation>
</comment>
<dbReference type="GO" id="GO:0046942">
    <property type="term" value="P:carboxylic acid transport"/>
    <property type="evidence" value="ECO:0007669"/>
    <property type="project" value="UniProtKB-ARBA"/>
</dbReference>
<evidence type="ECO:0000256" key="3">
    <source>
        <dbReference type="ARBA" id="ARBA00004638"/>
    </source>
</evidence>
<evidence type="ECO:0000256" key="15">
    <source>
        <dbReference type="ARBA" id="ARBA00050101"/>
    </source>
</evidence>
<dbReference type="GO" id="GO:0005765">
    <property type="term" value="C:lysosomal membrane"/>
    <property type="evidence" value="ECO:0007669"/>
    <property type="project" value="UniProtKB-SubCell"/>
</dbReference>
<keyword evidence="7 26" id="KW-0812">Transmembrane</keyword>
<dbReference type="SUPFAM" id="SSF103473">
    <property type="entry name" value="MFS general substrate transporter"/>
    <property type="match status" value="1"/>
</dbReference>
<dbReference type="PROSITE" id="PS50850">
    <property type="entry name" value="MFS"/>
    <property type="match status" value="1"/>
</dbReference>
<keyword evidence="9 26" id="KW-1133">Transmembrane helix</keyword>
<dbReference type="GO" id="GO:0006820">
    <property type="term" value="P:monoatomic anion transport"/>
    <property type="evidence" value="ECO:0007669"/>
    <property type="project" value="TreeGrafter"/>
</dbReference>
<evidence type="ECO:0000256" key="23">
    <source>
        <dbReference type="ARBA" id="ARBA00080244"/>
    </source>
</evidence>
<evidence type="ECO:0000256" key="11">
    <source>
        <dbReference type="ARBA" id="ARBA00023136"/>
    </source>
</evidence>
<feature type="transmembrane region" description="Helical" evidence="26">
    <location>
        <begin position="411"/>
        <end position="433"/>
    </location>
</feature>
<evidence type="ECO:0000256" key="13">
    <source>
        <dbReference type="ARBA" id="ARBA00023228"/>
    </source>
</evidence>
<sequence length="513" mass="56909">MEKYKDDKDFDDAEKVPCCTSKRWLLAFVGFAGFFCMYALRVNISVAIVCMVKPDNTTNTNQTLYTDPTCEDLTHDNTTHDSAEFEWDKTEQSGILASYFYGYIVTQIPGGWLAGRYGGKKVIGFGLALSAMLNALTPVAARYDLRIVTTIRVLLGIFSGVMFPAMHSMWGQWSPPSERSRLTSFTYSGTFIGNIITFAVSGLLCAYGFDNGWGSIFYLTSIVTIVWLFFWFFLVSDTPSEHPSISNIEKKYIIEGVGKSQSRVLSTPWLAIAKSRAMHACLVAHFCNNWIHYTLLTGLPSFMKEALKFDIKQNGVLSAVPYMAMTISVIVSGQTADFLRRKYLSTKTTRKLFQISAFIGAGGCLVGAGFVTCENRMVGVALLTLAVTFEGMCFAGYMVNQVDFAPRYAGVLFGINNCIATIPGMIAPIVVGALTPNKSQEEWRIVFYVCGGFCLLGAVVFGFFARTDLEPWAVEKIVIKVDDNATKEVLEYDNQVFEKEDVELPDGFVDVKL</sequence>
<evidence type="ECO:0000313" key="29">
    <source>
        <dbReference type="Proteomes" id="UP000030746"/>
    </source>
</evidence>
<evidence type="ECO:0000256" key="16">
    <source>
        <dbReference type="ARBA" id="ARBA00050554"/>
    </source>
</evidence>
<feature type="transmembrane region" description="Helical" evidence="26">
    <location>
        <begin position="24"/>
        <end position="49"/>
    </location>
</feature>
<feature type="transmembrane region" description="Helical" evidence="26">
    <location>
        <begin position="216"/>
        <end position="234"/>
    </location>
</feature>
<dbReference type="InterPro" id="IPR050382">
    <property type="entry name" value="MFS_Na/Anion_cotransporter"/>
</dbReference>
<evidence type="ECO:0000256" key="5">
    <source>
        <dbReference type="ARBA" id="ARBA00022448"/>
    </source>
</evidence>
<organism evidence="28 29">
    <name type="scientific">Lottia gigantea</name>
    <name type="common">Giant owl limpet</name>
    <dbReference type="NCBI Taxonomy" id="225164"/>
    <lineage>
        <taxon>Eukaryota</taxon>
        <taxon>Metazoa</taxon>
        <taxon>Spiralia</taxon>
        <taxon>Lophotrochozoa</taxon>
        <taxon>Mollusca</taxon>
        <taxon>Gastropoda</taxon>
        <taxon>Patellogastropoda</taxon>
        <taxon>Lottioidea</taxon>
        <taxon>Lottiidae</taxon>
        <taxon>Lottia</taxon>
    </lineage>
</organism>
<evidence type="ECO:0000259" key="27">
    <source>
        <dbReference type="PROSITE" id="PS50850"/>
    </source>
</evidence>
<evidence type="ECO:0000256" key="17">
    <source>
        <dbReference type="ARBA" id="ARBA00050625"/>
    </source>
</evidence>
<evidence type="ECO:0000256" key="10">
    <source>
        <dbReference type="ARBA" id="ARBA00023018"/>
    </source>
</evidence>
<dbReference type="AlphaFoldDB" id="V3ZLK4"/>
<evidence type="ECO:0000256" key="8">
    <source>
        <dbReference type="ARBA" id="ARBA00022847"/>
    </source>
</evidence>
<evidence type="ECO:0000256" key="19">
    <source>
        <dbReference type="ARBA" id="ARBA00051447"/>
    </source>
</evidence>
<keyword evidence="6" id="KW-1003">Cell membrane</keyword>
<dbReference type="GO" id="GO:0016323">
    <property type="term" value="C:basolateral plasma membrane"/>
    <property type="evidence" value="ECO:0007669"/>
    <property type="project" value="UniProtKB-SubCell"/>
</dbReference>
<keyword evidence="11 26" id="KW-0472">Membrane</keyword>
<evidence type="ECO:0000256" key="9">
    <source>
        <dbReference type="ARBA" id="ARBA00022989"/>
    </source>
</evidence>
<keyword evidence="10" id="KW-0770">Synapse</keyword>
<accession>V3ZLK4</accession>
<comment type="catalytic activity">
    <reaction evidence="17">
        <text>N-acetylneuraminate(in) + H(+)(in) = N-acetylneuraminate(out) + H(+)(out)</text>
        <dbReference type="Rhea" id="RHEA:28987"/>
        <dbReference type="ChEBI" id="CHEBI:15378"/>
        <dbReference type="ChEBI" id="CHEBI:35418"/>
    </reaction>
    <physiologicalReaction direction="right-to-left" evidence="17">
        <dbReference type="Rhea" id="RHEA:28989"/>
    </physiologicalReaction>
</comment>
<evidence type="ECO:0000256" key="12">
    <source>
        <dbReference type="ARBA" id="ARBA00023180"/>
    </source>
</evidence>
<dbReference type="STRING" id="225164.V3ZLK4"/>
<dbReference type="EMBL" id="KB203301">
    <property type="protein sequence ID" value="ESO85177.1"/>
    <property type="molecule type" value="Genomic_DNA"/>
</dbReference>
<feature type="domain" description="Major facilitator superfamily (MFS) profile" evidence="27">
    <location>
        <begin position="25"/>
        <end position="469"/>
    </location>
</feature>
<comment type="catalytic activity">
    <reaction evidence="16">
        <text>L-aspartate(out) = L-aspartate(in)</text>
        <dbReference type="Rhea" id="RHEA:66332"/>
        <dbReference type="ChEBI" id="CHEBI:29991"/>
    </reaction>
    <physiologicalReaction direction="left-to-right" evidence="16">
        <dbReference type="Rhea" id="RHEA:66333"/>
    </physiologicalReaction>
</comment>
<reference evidence="28 29" key="1">
    <citation type="journal article" date="2013" name="Nature">
        <title>Insights into bilaterian evolution from three spiralian genomes.</title>
        <authorList>
            <person name="Simakov O."/>
            <person name="Marletaz F."/>
            <person name="Cho S.J."/>
            <person name="Edsinger-Gonzales E."/>
            <person name="Havlak P."/>
            <person name="Hellsten U."/>
            <person name="Kuo D.H."/>
            <person name="Larsson T."/>
            <person name="Lv J."/>
            <person name="Arendt D."/>
            <person name="Savage R."/>
            <person name="Osoegawa K."/>
            <person name="de Jong P."/>
            <person name="Grimwood J."/>
            <person name="Chapman J.A."/>
            <person name="Shapiro H."/>
            <person name="Aerts A."/>
            <person name="Otillar R.P."/>
            <person name="Terry A.Y."/>
            <person name="Boore J.L."/>
            <person name="Grigoriev I.V."/>
            <person name="Lindberg D.R."/>
            <person name="Seaver E.C."/>
            <person name="Weisblat D.A."/>
            <person name="Putnam N.H."/>
            <person name="Rokhsar D.S."/>
        </authorList>
    </citation>
    <scope>NUCLEOTIDE SEQUENCE [LARGE SCALE GENOMIC DNA]</scope>
</reference>
<evidence type="ECO:0000256" key="25">
    <source>
        <dbReference type="ARBA" id="ARBA00081925"/>
    </source>
</evidence>
<gene>
    <name evidence="28" type="ORF">LOTGIDRAFT_167964</name>
</gene>
<dbReference type="FunFam" id="1.20.1250.20:FF:000003">
    <property type="entry name" value="Solute carrier family 17 member 3"/>
    <property type="match status" value="1"/>
</dbReference>
<keyword evidence="12" id="KW-0325">Glycoprotein</keyword>
<feature type="transmembrane region" description="Helical" evidence="26">
    <location>
        <begin position="153"/>
        <end position="173"/>
    </location>
</feature>
<evidence type="ECO:0000256" key="1">
    <source>
        <dbReference type="ARBA" id="ARBA00004432"/>
    </source>
</evidence>
<evidence type="ECO:0000256" key="22">
    <source>
        <dbReference type="ARBA" id="ARBA00069713"/>
    </source>
</evidence>
<dbReference type="KEGG" id="lgi:LOTGIDRAFT_167964"/>
<dbReference type="FunFam" id="1.20.1250.20:FF:000067">
    <property type="entry name" value="sialin isoform X2"/>
    <property type="match status" value="1"/>
</dbReference>
<evidence type="ECO:0000256" key="18">
    <source>
        <dbReference type="ARBA" id="ARBA00051403"/>
    </source>
</evidence>
<comment type="catalytic activity">
    <reaction evidence="18">
        <text>N-acetyl-L-aspartyl-L-glutamate(out) = N-acetyl-L-aspartyl-L-glutamate(in)</text>
        <dbReference type="Rhea" id="RHEA:72599"/>
        <dbReference type="ChEBI" id="CHEBI:76931"/>
    </reaction>
    <physiologicalReaction direction="left-to-right" evidence="18">
        <dbReference type="Rhea" id="RHEA:72600"/>
    </physiologicalReaction>
</comment>
<dbReference type="HOGENOM" id="CLU_001265_5_0_1"/>
<dbReference type="GeneID" id="20240740"/>
<evidence type="ECO:0000256" key="26">
    <source>
        <dbReference type="SAM" id="Phobius"/>
    </source>
</evidence>
<evidence type="ECO:0000256" key="24">
    <source>
        <dbReference type="ARBA" id="ARBA00081195"/>
    </source>
</evidence>
<evidence type="ECO:0000313" key="28">
    <source>
        <dbReference type="EMBL" id="ESO85177.1"/>
    </source>
</evidence>
<dbReference type="OrthoDB" id="2985014at2759"/>
<dbReference type="Pfam" id="PF07690">
    <property type="entry name" value="MFS_1"/>
    <property type="match status" value="1"/>
</dbReference>
<keyword evidence="5" id="KW-0813">Transport</keyword>
<feature type="transmembrane region" description="Helical" evidence="26">
    <location>
        <begin position="352"/>
        <end position="371"/>
    </location>
</feature>
<dbReference type="Gene3D" id="1.20.1250.20">
    <property type="entry name" value="MFS general substrate transporter like domains"/>
    <property type="match status" value="2"/>
</dbReference>
<comment type="catalytic activity">
    <reaction evidence="20">
        <text>D-glucuronate(out) + H(+)(out) = D-glucuronate(in) + H(+)(in)</text>
        <dbReference type="Rhea" id="RHEA:72591"/>
        <dbReference type="ChEBI" id="CHEBI:15378"/>
        <dbReference type="ChEBI" id="CHEBI:58720"/>
    </reaction>
    <physiologicalReaction direction="left-to-right" evidence="20">
        <dbReference type="Rhea" id="RHEA:72592"/>
    </physiologicalReaction>
</comment>
<comment type="catalytic activity">
    <reaction evidence="19">
        <text>L-glutamate(out) = L-glutamate(in)</text>
        <dbReference type="Rhea" id="RHEA:66336"/>
        <dbReference type="ChEBI" id="CHEBI:29985"/>
    </reaction>
    <physiologicalReaction direction="left-to-right" evidence="19">
        <dbReference type="Rhea" id="RHEA:66337"/>
    </physiologicalReaction>
</comment>
<evidence type="ECO:0000256" key="2">
    <source>
        <dbReference type="ARBA" id="ARBA00004554"/>
    </source>
</evidence>
<keyword evidence="29" id="KW-1185">Reference proteome</keyword>
<feature type="transmembrane region" description="Helical" evidence="26">
    <location>
        <begin position="377"/>
        <end position="399"/>
    </location>
</feature>
<dbReference type="RefSeq" id="XP_009064094.1">
    <property type="nucleotide sequence ID" value="XM_009065846.1"/>
</dbReference>
<feature type="transmembrane region" description="Helical" evidence="26">
    <location>
        <begin position="185"/>
        <end position="209"/>
    </location>
</feature>
<name>V3ZLK4_LOTGI</name>
<evidence type="ECO:0000256" key="7">
    <source>
        <dbReference type="ARBA" id="ARBA00022692"/>
    </source>
</evidence>
<keyword evidence="14" id="KW-0968">Cytoplasmic vesicle</keyword>
<dbReference type="InterPro" id="IPR011701">
    <property type="entry name" value="MFS"/>
</dbReference>
<dbReference type="PANTHER" id="PTHR11662">
    <property type="entry name" value="SOLUTE CARRIER FAMILY 17"/>
    <property type="match status" value="1"/>
</dbReference>
<proteinExistence type="predicted"/>
<keyword evidence="13" id="KW-0458">Lysosome</keyword>
<evidence type="ECO:0000256" key="21">
    <source>
        <dbReference type="ARBA" id="ARBA00056891"/>
    </source>
</evidence>
<dbReference type="InterPro" id="IPR036259">
    <property type="entry name" value="MFS_trans_sf"/>
</dbReference>
<dbReference type="CTD" id="20240740"/>
<dbReference type="Proteomes" id="UP000030746">
    <property type="component" value="Unassembled WGS sequence"/>
</dbReference>
<evidence type="ECO:0000256" key="4">
    <source>
        <dbReference type="ARBA" id="ARBA00004656"/>
    </source>
</evidence>
<dbReference type="GO" id="GO:0030672">
    <property type="term" value="C:synaptic vesicle membrane"/>
    <property type="evidence" value="ECO:0007669"/>
    <property type="project" value="UniProtKB-SubCell"/>
</dbReference>
<feature type="transmembrane region" description="Helical" evidence="26">
    <location>
        <begin position="445"/>
        <end position="465"/>
    </location>
</feature>
<protein>
    <recommendedName>
        <fullName evidence="22">Sialin</fullName>
    </recommendedName>
    <alternativeName>
        <fullName evidence="25">H(+)/nitrate cotransporter</fullName>
    </alternativeName>
    <alternativeName>
        <fullName evidence="23">H(+)/sialic acid cotransporter</fullName>
    </alternativeName>
    <alternativeName>
        <fullName evidence="24">Vesicular excitatory amino acid transporter</fullName>
    </alternativeName>
</protein>
<comment type="catalytic activity">
    <reaction evidence="15">
        <text>2 nitrate(out) + H(+)(out) = 2 nitrate(in) + H(+)(in)</text>
        <dbReference type="Rhea" id="RHEA:71539"/>
        <dbReference type="ChEBI" id="CHEBI:15378"/>
        <dbReference type="ChEBI" id="CHEBI:17632"/>
    </reaction>
    <physiologicalReaction direction="left-to-right" evidence="15">
        <dbReference type="Rhea" id="RHEA:71540"/>
    </physiologicalReaction>
</comment>
<feature type="transmembrane region" description="Helical" evidence="26">
    <location>
        <begin position="319"/>
        <end position="340"/>
    </location>
</feature>
<evidence type="ECO:0000256" key="6">
    <source>
        <dbReference type="ARBA" id="ARBA00022475"/>
    </source>
</evidence>
<comment type="function">
    <text evidence="21">Receptor for CM101, a polysaccharide produced by group B Streptococcus with antipathoangiogenic properties.</text>
</comment>
<evidence type="ECO:0000256" key="14">
    <source>
        <dbReference type="ARBA" id="ARBA00023329"/>
    </source>
</evidence>